<evidence type="ECO:0000313" key="4">
    <source>
        <dbReference type="EMBL" id="AEI79497.1"/>
    </source>
</evidence>
<dbReference type="SFLD" id="SFLDG00358">
    <property type="entry name" value="Main_(cytGST)"/>
    <property type="match status" value="1"/>
</dbReference>
<dbReference type="InterPro" id="IPR004046">
    <property type="entry name" value="GST_C"/>
</dbReference>
<dbReference type="Pfam" id="PF02798">
    <property type="entry name" value="GST_N"/>
    <property type="match status" value="1"/>
</dbReference>
<dbReference type="EMBL" id="CP002878">
    <property type="protein sequence ID" value="AEI79497.1"/>
    <property type="molecule type" value="Genomic_DNA"/>
</dbReference>
<gene>
    <name evidence="4" type="ordered locus">CNE_2c05160</name>
</gene>
<dbReference type="Gene3D" id="3.40.30.10">
    <property type="entry name" value="Glutaredoxin"/>
    <property type="match status" value="1"/>
</dbReference>
<dbReference type="Pfam" id="PF00043">
    <property type="entry name" value="GST_C"/>
    <property type="match status" value="1"/>
</dbReference>
<sequence>MSGAFLRSAQAPEPGASVPDLSAFPITRKWPAQHPDRIQLYSLPTPNGVKVSIMLEETGLPYEPHLVRFDAHDQMSPEFLSLSPNNKIPAILDPNGPRGKPLALFESGAILLYLADKSGKRIPADPARRYETIQWVMFQMGGIGPMFGQVGFFHKFAGKEYEDKRPRDRYVAESRRLLNVLNQRLEGRDWIMGDEYTIADIATFPWVRNLVGFYEAGELVGIQDVPHVRRVLEAFVKRPAVVKGLDTPHRG</sequence>
<dbReference type="SUPFAM" id="SSF47616">
    <property type="entry name" value="GST C-terminal domain-like"/>
    <property type="match status" value="1"/>
</dbReference>
<keyword evidence="4" id="KW-0808">Transferase</keyword>
<evidence type="ECO:0000256" key="1">
    <source>
        <dbReference type="RuleBase" id="RU003494"/>
    </source>
</evidence>
<feature type="domain" description="GST N-terminal" evidence="2">
    <location>
        <begin position="35"/>
        <end position="122"/>
    </location>
</feature>
<proteinExistence type="inferred from homology"/>
<dbReference type="SUPFAM" id="SSF52833">
    <property type="entry name" value="Thioredoxin-like"/>
    <property type="match status" value="1"/>
</dbReference>
<protein>
    <submittedName>
        <fullName evidence="4">Glutathione S-transferase</fullName>
        <ecNumber evidence="4">2.5.1.18</ecNumber>
    </submittedName>
</protein>
<comment type="similarity">
    <text evidence="1">Belongs to the GST superfamily.</text>
</comment>
<evidence type="ECO:0000313" key="5">
    <source>
        <dbReference type="Proteomes" id="UP000006798"/>
    </source>
</evidence>
<dbReference type="InterPro" id="IPR010987">
    <property type="entry name" value="Glutathione-S-Trfase_C-like"/>
</dbReference>
<reference evidence="4 5" key="1">
    <citation type="journal article" date="2011" name="J. Bacteriol.">
        <title>Complete genome sequence of the type strain Cupriavidus necator N-1.</title>
        <authorList>
            <person name="Poehlein A."/>
            <person name="Kusian B."/>
            <person name="Friedrich B."/>
            <person name="Daniel R."/>
            <person name="Bowien B."/>
        </authorList>
    </citation>
    <scope>NUCLEOTIDE SEQUENCE [LARGE SCALE GENOMIC DNA]</scope>
    <source>
        <strain evidence="5">ATCC 43291 / DSM 13513 / CCUG 52238 / LMG 8453 / N-1</strain>
    </source>
</reference>
<evidence type="ECO:0000259" key="2">
    <source>
        <dbReference type="PROSITE" id="PS50404"/>
    </source>
</evidence>
<name>F8GQV6_CUPNN</name>
<dbReference type="SFLD" id="SFLDS00019">
    <property type="entry name" value="Glutathione_Transferase_(cytos"/>
    <property type="match status" value="1"/>
</dbReference>
<dbReference type="PROSITE" id="PS50404">
    <property type="entry name" value="GST_NTER"/>
    <property type="match status" value="1"/>
</dbReference>
<organism evidence="4 5">
    <name type="scientific">Cupriavidus necator (strain ATCC 43291 / DSM 13513 / CCUG 52238 / LMG 8453 / N-1)</name>
    <name type="common">Ralstonia eutropha</name>
    <dbReference type="NCBI Taxonomy" id="1042878"/>
    <lineage>
        <taxon>Bacteria</taxon>
        <taxon>Pseudomonadati</taxon>
        <taxon>Pseudomonadota</taxon>
        <taxon>Betaproteobacteria</taxon>
        <taxon>Burkholderiales</taxon>
        <taxon>Burkholderiaceae</taxon>
        <taxon>Cupriavidus</taxon>
    </lineage>
</organism>
<dbReference type="AlphaFoldDB" id="F8GQV6"/>
<dbReference type="InterPro" id="IPR004045">
    <property type="entry name" value="Glutathione_S-Trfase_N"/>
</dbReference>
<evidence type="ECO:0000259" key="3">
    <source>
        <dbReference type="PROSITE" id="PS50405"/>
    </source>
</evidence>
<accession>F8GQV6</accession>
<dbReference type="PROSITE" id="PS50405">
    <property type="entry name" value="GST_CTER"/>
    <property type="match status" value="1"/>
</dbReference>
<dbReference type="CDD" id="cd03178">
    <property type="entry name" value="GST_C_Ure2p_like"/>
    <property type="match status" value="1"/>
</dbReference>
<dbReference type="InterPro" id="IPR036249">
    <property type="entry name" value="Thioredoxin-like_sf"/>
</dbReference>
<dbReference type="PANTHER" id="PTHR44051:SF19">
    <property type="entry name" value="DISULFIDE-BOND OXIDOREDUCTASE YFCG"/>
    <property type="match status" value="1"/>
</dbReference>
<dbReference type="Gene3D" id="1.20.1050.10">
    <property type="match status" value="1"/>
</dbReference>
<dbReference type="KEGG" id="cnc:CNE_2c05160"/>
<dbReference type="CDD" id="cd03048">
    <property type="entry name" value="GST_N_Ure2p_like"/>
    <property type="match status" value="1"/>
</dbReference>
<dbReference type="SFLD" id="SFLDG01151">
    <property type="entry name" value="Main.2:_Nu-like"/>
    <property type="match status" value="1"/>
</dbReference>
<dbReference type="HOGENOM" id="CLU_011226_14_4_4"/>
<dbReference type="InterPro" id="IPR036282">
    <property type="entry name" value="Glutathione-S-Trfase_C_sf"/>
</dbReference>
<dbReference type="PANTHER" id="PTHR44051">
    <property type="entry name" value="GLUTATHIONE S-TRANSFERASE-RELATED"/>
    <property type="match status" value="1"/>
</dbReference>
<feature type="domain" description="GST C-terminal" evidence="3">
    <location>
        <begin position="125"/>
        <end position="251"/>
    </location>
</feature>
<dbReference type="EC" id="2.5.1.18" evidence="4"/>
<dbReference type="InterPro" id="IPR040079">
    <property type="entry name" value="Glutathione_S-Trfase"/>
</dbReference>
<dbReference type="Proteomes" id="UP000006798">
    <property type="component" value="Chromosome 2"/>
</dbReference>
<dbReference type="GO" id="GO:0004364">
    <property type="term" value="F:glutathione transferase activity"/>
    <property type="evidence" value="ECO:0007669"/>
    <property type="project" value="UniProtKB-EC"/>
</dbReference>